<name>A0A1I7WZJ9_HETBA</name>
<feature type="transmembrane region" description="Helical" evidence="1">
    <location>
        <begin position="25"/>
        <end position="44"/>
    </location>
</feature>
<keyword evidence="1" id="KW-0472">Membrane</keyword>
<organism evidence="2 3">
    <name type="scientific">Heterorhabditis bacteriophora</name>
    <name type="common">Entomopathogenic nematode worm</name>
    <dbReference type="NCBI Taxonomy" id="37862"/>
    <lineage>
        <taxon>Eukaryota</taxon>
        <taxon>Metazoa</taxon>
        <taxon>Ecdysozoa</taxon>
        <taxon>Nematoda</taxon>
        <taxon>Chromadorea</taxon>
        <taxon>Rhabditida</taxon>
        <taxon>Rhabditina</taxon>
        <taxon>Rhabditomorpha</taxon>
        <taxon>Strongyloidea</taxon>
        <taxon>Heterorhabditidae</taxon>
        <taxon>Heterorhabditis</taxon>
    </lineage>
</organism>
<evidence type="ECO:0000313" key="3">
    <source>
        <dbReference type="WBParaSite" id="Hba_10567"/>
    </source>
</evidence>
<dbReference type="WBParaSite" id="Hba_10567">
    <property type="protein sequence ID" value="Hba_10567"/>
    <property type="gene ID" value="Hba_10567"/>
</dbReference>
<keyword evidence="1" id="KW-0812">Transmembrane</keyword>
<evidence type="ECO:0000256" key="1">
    <source>
        <dbReference type="SAM" id="Phobius"/>
    </source>
</evidence>
<keyword evidence="1" id="KW-1133">Transmembrane helix</keyword>
<evidence type="ECO:0000313" key="2">
    <source>
        <dbReference type="Proteomes" id="UP000095283"/>
    </source>
</evidence>
<dbReference type="Proteomes" id="UP000095283">
    <property type="component" value="Unplaced"/>
</dbReference>
<proteinExistence type="predicted"/>
<reference evidence="3" key="1">
    <citation type="submission" date="2016-11" db="UniProtKB">
        <authorList>
            <consortium name="WormBaseParasite"/>
        </authorList>
    </citation>
    <scope>IDENTIFICATION</scope>
</reference>
<protein>
    <submittedName>
        <fullName evidence="3">Secreted protein</fullName>
    </submittedName>
</protein>
<keyword evidence="2" id="KW-1185">Reference proteome</keyword>
<accession>A0A1I7WZJ9</accession>
<dbReference type="AlphaFoldDB" id="A0A1I7WZJ9"/>
<sequence>MLVLIMNTIQTNRLFLFVSYKTKEFFGKLLYAWCMLVWLILLIAEHSCRPVAIISMTMLNETRLTNDFNSTKSLYKGEGTINGLLNPTKVCLI</sequence>